<evidence type="ECO:0000313" key="2">
    <source>
        <dbReference type="Proteomes" id="UP000274822"/>
    </source>
</evidence>
<comment type="caution">
    <text evidence="1">The sequence shown here is derived from an EMBL/GenBank/DDBJ whole genome shotgun (WGS) entry which is preliminary data.</text>
</comment>
<keyword evidence="2" id="KW-1185">Reference proteome</keyword>
<feature type="non-terminal residue" evidence="1">
    <location>
        <position position="117"/>
    </location>
</feature>
<sequence>MPVHTRSLGSLPIHTPKSHDPSFEALAALPGHISSFVADANDGRILDVWFDMVSKCFSNFSRKPINPLLLLNIRQTTSDPKEAQAQALTAYQILQDVTHLLAKQHEDVQAKEQPGAL</sequence>
<organism evidence="1 2">
    <name type="scientific">Jimgerdemannia flammicorona</name>
    <dbReference type="NCBI Taxonomy" id="994334"/>
    <lineage>
        <taxon>Eukaryota</taxon>
        <taxon>Fungi</taxon>
        <taxon>Fungi incertae sedis</taxon>
        <taxon>Mucoromycota</taxon>
        <taxon>Mucoromycotina</taxon>
        <taxon>Endogonomycetes</taxon>
        <taxon>Endogonales</taxon>
        <taxon>Endogonaceae</taxon>
        <taxon>Jimgerdemannia</taxon>
    </lineage>
</organism>
<reference evidence="1 2" key="1">
    <citation type="journal article" date="2018" name="New Phytol.">
        <title>Phylogenomics of Endogonaceae and evolution of mycorrhizas within Mucoromycota.</title>
        <authorList>
            <person name="Chang Y."/>
            <person name="Desiro A."/>
            <person name="Na H."/>
            <person name="Sandor L."/>
            <person name="Lipzen A."/>
            <person name="Clum A."/>
            <person name="Barry K."/>
            <person name="Grigoriev I.V."/>
            <person name="Martin F.M."/>
            <person name="Stajich J.E."/>
            <person name="Smith M.E."/>
            <person name="Bonito G."/>
            <person name="Spatafora J.W."/>
        </authorList>
    </citation>
    <scope>NUCLEOTIDE SEQUENCE [LARGE SCALE GENOMIC DNA]</scope>
    <source>
        <strain evidence="1 2">AD002</strain>
    </source>
</reference>
<accession>A0A433Q1I7</accession>
<dbReference type="Proteomes" id="UP000274822">
    <property type="component" value="Unassembled WGS sequence"/>
</dbReference>
<evidence type="ECO:0000313" key="1">
    <source>
        <dbReference type="EMBL" id="RUS23671.1"/>
    </source>
</evidence>
<dbReference type="AlphaFoldDB" id="A0A433Q1I7"/>
<dbReference type="EMBL" id="RBNJ01018961">
    <property type="protein sequence ID" value="RUS23671.1"/>
    <property type="molecule type" value="Genomic_DNA"/>
</dbReference>
<protein>
    <submittedName>
        <fullName evidence="1">Uncharacterized protein</fullName>
    </submittedName>
</protein>
<proteinExistence type="predicted"/>
<gene>
    <name evidence="1" type="ORF">BC938DRAFT_474789</name>
</gene>
<name>A0A433Q1I7_9FUNG</name>